<feature type="region of interest" description="Disordered" evidence="1">
    <location>
        <begin position="312"/>
        <end position="342"/>
    </location>
</feature>
<feature type="compositionally biased region" description="Polar residues" evidence="1">
    <location>
        <begin position="88"/>
        <end position="118"/>
    </location>
</feature>
<name>A0AAD3SZ75_NEPGR</name>
<evidence type="ECO:0000313" key="2">
    <source>
        <dbReference type="EMBL" id="GMH19840.1"/>
    </source>
</evidence>
<accession>A0AAD3SZ75</accession>
<feature type="compositionally biased region" description="Basic and acidic residues" evidence="1">
    <location>
        <begin position="331"/>
        <end position="342"/>
    </location>
</feature>
<evidence type="ECO:0000313" key="3">
    <source>
        <dbReference type="Proteomes" id="UP001279734"/>
    </source>
</evidence>
<proteinExistence type="predicted"/>
<comment type="caution">
    <text evidence="2">The sequence shown here is derived from an EMBL/GenBank/DDBJ whole genome shotgun (WGS) entry which is preliminary data.</text>
</comment>
<feature type="region of interest" description="Disordered" evidence="1">
    <location>
        <begin position="373"/>
        <end position="422"/>
    </location>
</feature>
<dbReference type="AlphaFoldDB" id="A0AAD3SZ75"/>
<feature type="compositionally biased region" description="Polar residues" evidence="1">
    <location>
        <begin position="320"/>
        <end position="330"/>
    </location>
</feature>
<organism evidence="2 3">
    <name type="scientific">Nepenthes gracilis</name>
    <name type="common">Slender pitcher plant</name>
    <dbReference type="NCBI Taxonomy" id="150966"/>
    <lineage>
        <taxon>Eukaryota</taxon>
        <taxon>Viridiplantae</taxon>
        <taxon>Streptophyta</taxon>
        <taxon>Embryophyta</taxon>
        <taxon>Tracheophyta</taxon>
        <taxon>Spermatophyta</taxon>
        <taxon>Magnoliopsida</taxon>
        <taxon>eudicotyledons</taxon>
        <taxon>Gunneridae</taxon>
        <taxon>Pentapetalae</taxon>
        <taxon>Caryophyllales</taxon>
        <taxon>Nepenthaceae</taxon>
        <taxon>Nepenthes</taxon>
    </lineage>
</organism>
<feature type="compositionally biased region" description="Polar residues" evidence="1">
    <location>
        <begin position="376"/>
        <end position="393"/>
    </location>
</feature>
<protein>
    <submittedName>
        <fullName evidence="2">Uncharacterized protein</fullName>
    </submittedName>
</protein>
<dbReference type="Proteomes" id="UP001279734">
    <property type="component" value="Unassembled WGS sequence"/>
</dbReference>
<feature type="compositionally biased region" description="Low complexity" evidence="1">
    <location>
        <begin position="405"/>
        <end position="422"/>
    </location>
</feature>
<reference evidence="2" key="1">
    <citation type="submission" date="2023-05" db="EMBL/GenBank/DDBJ databases">
        <title>Nepenthes gracilis genome sequencing.</title>
        <authorList>
            <person name="Fukushima K."/>
        </authorList>
    </citation>
    <scope>NUCLEOTIDE SEQUENCE</scope>
    <source>
        <strain evidence="2">SING2019-196</strain>
    </source>
</reference>
<feature type="compositionally biased region" description="Basic and acidic residues" evidence="1">
    <location>
        <begin position="36"/>
        <end position="49"/>
    </location>
</feature>
<keyword evidence="3" id="KW-1185">Reference proteome</keyword>
<sequence>MKTEDRYPVGGGPHAIQRQQEHDLFHHSKNSHYRCKAVDHQKRDERKSIIEGASSNENARSPQPYPAMRNPSVERQGPRPQAAHKGTHNTPNESVQCSPTTPHKTAATLANQPAARQSVTVGRTLNHESWQRNNPGMQQLKNGKQLVVQRVKQHLGQFTCKVHPDPATSLDFKLHQDQQNIIRRQPRNCQRTKIAQQPFHNQRHYRKLKAFQHLQLPMHRITTQQGTSQRVYHQSIKTKLQKNDQHHAAKTQHHYCQQNYSSGLSFLWVLTDQLPSSWIQDIKHANQYISLVSAGTGKQKSSKRLFLHSSSISKEKNKATKNCNTGTQQSKADRQRNQERRPSLLAGIPCLAIESTNTIQQSRIAAALHNRGATWPSANPSSEGASSNQNARSPQPYPKPLRNPSTGETRATTSAATAAPTTHPTELVQQLTNHVPQHWQQHWLTNQQLGSVTGAELSTTETGQQTSSIIFAYLT</sequence>
<feature type="region of interest" description="Disordered" evidence="1">
    <location>
        <begin position="1"/>
        <end position="118"/>
    </location>
</feature>
<dbReference type="EMBL" id="BSYO01000021">
    <property type="protein sequence ID" value="GMH19840.1"/>
    <property type="molecule type" value="Genomic_DNA"/>
</dbReference>
<evidence type="ECO:0000256" key="1">
    <source>
        <dbReference type="SAM" id="MobiDB-lite"/>
    </source>
</evidence>
<gene>
    <name evidence="2" type="ORF">Nepgr_021681</name>
</gene>